<proteinExistence type="predicted"/>
<accession>A0A2T3KU99</accession>
<dbReference type="Proteomes" id="UP000240530">
    <property type="component" value="Unassembled WGS sequence"/>
</dbReference>
<comment type="caution">
    <text evidence="1">The sequence shown here is derived from an EMBL/GenBank/DDBJ whole genome shotgun (WGS) entry which is preliminary data.</text>
</comment>
<gene>
    <name evidence="1" type="ORF">C0W93_11635</name>
</gene>
<dbReference type="EMBL" id="PYNS01000012">
    <property type="protein sequence ID" value="PSV10368.1"/>
    <property type="molecule type" value="Genomic_DNA"/>
</dbReference>
<protein>
    <submittedName>
        <fullName evidence="1">Uncharacterized protein</fullName>
    </submittedName>
</protein>
<dbReference type="RefSeq" id="WP_107185160.1">
    <property type="nucleotide sequence ID" value="NZ_PYNS01000012.1"/>
</dbReference>
<organism evidence="1 2">
    <name type="scientific">Photobacterium leiognathi subsp. mandapamensis</name>
    <name type="common">Photobacterium mandapamensis</name>
    <dbReference type="NCBI Taxonomy" id="48408"/>
    <lineage>
        <taxon>Bacteria</taxon>
        <taxon>Pseudomonadati</taxon>
        <taxon>Pseudomonadota</taxon>
        <taxon>Gammaproteobacteria</taxon>
        <taxon>Vibrionales</taxon>
        <taxon>Vibrionaceae</taxon>
        <taxon>Photobacterium</taxon>
    </lineage>
</organism>
<reference evidence="1 2" key="1">
    <citation type="submission" date="2018-03" db="EMBL/GenBank/DDBJ databases">
        <title>Whole genome sequencing of Histamine producing bacteria.</title>
        <authorList>
            <person name="Butler K."/>
        </authorList>
    </citation>
    <scope>NUCLEOTIDE SEQUENCE [LARGE SCALE GENOMIC DNA]</scope>
    <source>
        <strain evidence="1 2">Res.4.1</strain>
    </source>
</reference>
<sequence length="163" mass="19243">MRAILFFIACLCLCLCLCLFGYSLWFSHDQFVNHTKFVSELREFTDQHGDWRIYTKVNFKRNTYTAEVFVDGDDISDTAIFREKGQLYSFFDGSYRVKSNLVLLQQVKVNNAAKSSPYTHFLFTSQQGKYRNFKMIYNDSKIVIIHVNDNDYVQLYMKKGLNE</sequence>
<evidence type="ECO:0000313" key="1">
    <source>
        <dbReference type="EMBL" id="PSV10368.1"/>
    </source>
</evidence>
<name>A0A2T3KU99_PHOLD</name>
<dbReference type="AlphaFoldDB" id="A0A2T3KU99"/>
<evidence type="ECO:0000313" key="2">
    <source>
        <dbReference type="Proteomes" id="UP000240530"/>
    </source>
</evidence>